<accession>A0A9E7MHU8</accession>
<name>A0A9E7MHU8_9CAUD</name>
<dbReference type="Proteomes" id="UP001056249">
    <property type="component" value="Segment"/>
</dbReference>
<organism evidence="1 2">
    <name type="scientific">Enterococcus phage Sw5</name>
    <dbReference type="NCBI Taxonomy" id="2950724"/>
    <lineage>
        <taxon>Viruses</taxon>
        <taxon>Duplodnaviria</taxon>
        <taxon>Heunggongvirae</taxon>
        <taxon>Uroviricota</taxon>
        <taxon>Caudoviricetes</taxon>
        <taxon>Herelleviridae</taxon>
        <taxon>Brockvirinae</taxon>
        <taxon>Kochikohdavirus</taxon>
        <taxon>Kochikohdavirus Sw5</taxon>
    </lineage>
</organism>
<protein>
    <submittedName>
        <fullName evidence="1">Uncharacterized protein</fullName>
    </submittedName>
</protein>
<evidence type="ECO:0000313" key="2">
    <source>
        <dbReference type="Proteomes" id="UP001056249"/>
    </source>
</evidence>
<gene>
    <name evidence="1" type="ORF">Sw5_146</name>
</gene>
<sequence length="86" mass="10179">MQNDIYYTIEDRDGFAESYNESGFLHELGNMKIIDYTYIALEGAEKGDTVELVKVPILEGYQYPYDFLVIDEIGKEHYIYYEEEEE</sequence>
<keyword evidence="2" id="KW-1185">Reference proteome</keyword>
<dbReference type="EMBL" id="ON286976">
    <property type="protein sequence ID" value="USL84198.1"/>
    <property type="molecule type" value="Genomic_DNA"/>
</dbReference>
<proteinExistence type="predicted"/>
<reference evidence="1 2" key="1">
    <citation type="submission" date="2022-04" db="EMBL/GenBank/DDBJ databases">
        <authorList>
            <person name="Buttimer C.T.H."/>
        </authorList>
    </citation>
    <scope>NUCLEOTIDE SEQUENCE [LARGE SCALE GENOMIC DNA]</scope>
</reference>
<evidence type="ECO:0000313" key="1">
    <source>
        <dbReference type="EMBL" id="USL84198.1"/>
    </source>
</evidence>